<name>A0A067CHB2_SAPPC</name>
<evidence type="ECO:0000313" key="2">
    <source>
        <dbReference type="EMBL" id="KDO26167.1"/>
    </source>
</evidence>
<evidence type="ECO:0000256" key="1">
    <source>
        <dbReference type="SAM" id="MobiDB-lite"/>
    </source>
</evidence>
<dbReference type="AlphaFoldDB" id="A0A067CHB2"/>
<dbReference type="OrthoDB" id="79242at2759"/>
<sequence length="250" mass="26873">MSSDALGFFEKHRALFEYDKYFPGRDPCTSSSSSGLLLAYTSAPSSSSSSSFAEAIAALNAPTAPGIAFKPPPAATATMTTLWTKPSRPIARLYEPRPLGGAKESAYPPPLVQQPVAPVSLPLQPAAPLPFQPAVPPMTLVAKVHESSSSKSNGPSKELSRQASSSNALQRGPQLLDSSVRAYTRKVDVAQKIEMLVGPKFGRVFGPSSNLPLGVKRRLEAYARLDQRKEALYQLLLSEQHALEALRNTR</sequence>
<feature type="region of interest" description="Disordered" evidence="1">
    <location>
        <begin position="143"/>
        <end position="173"/>
    </location>
</feature>
<organism evidence="2 3">
    <name type="scientific">Saprolegnia parasitica (strain CBS 223.65)</name>
    <dbReference type="NCBI Taxonomy" id="695850"/>
    <lineage>
        <taxon>Eukaryota</taxon>
        <taxon>Sar</taxon>
        <taxon>Stramenopiles</taxon>
        <taxon>Oomycota</taxon>
        <taxon>Saprolegniomycetes</taxon>
        <taxon>Saprolegniales</taxon>
        <taxon>Saprolegniaceae</taxon>
        <taxon>Saprolegnia</taxon>
    </lineage>
</organism>
<reference evidence="2 3" key="1">
    <citation type="journal article" date="2013" name="PLoS Genet.">
        <title>Distinctive expansion of potential virulence genes in the genome of the oomycete fish pathogen Saprolegnia parasitica.</title>
        <authorList>
            <person name="Jiang R.H."/>
            <person name="de Bruijn I."/>
            <person name="Haas B.J."/>
            <person name="Belmonte R."/>
            <person name="Lobach L."/>
            <person name="Christie J."/>
            <person name="van den Ackerveken G."/>
            <person name="Bottin A."/>
            <person name="Bulone V."/>
            <person name="Diaz-Moreno S.M."/>
            <person name="Dumas B."/>
            <person name="Fan L."/>
            <person name="Gaulin E."/>
            <person name="Govers F."/>
            <person name="Grenville-Briggs L.J."/>
            <person name="Horner N.R."/>
            <person name="Levin J.Z."/>
            <person name="Mammella M."/>
            <person name="Meijer H.J."/>
            <person name="Morris P."/>
            <person name="Nusbaum C."/>
            <person name="Oome S."/>
            <person name="Phillips A.J."/>
            <person name="van Rooyen D."/>
            <person name="Rzeszutek E."/>
            <person name="Saraiva M."/>
            <person name="Secombes C.J."/>
            <person name="Seidl M.F."/>
            <person name="Snel B."/>
            <person name="Stassen J.H."/>
            <person name="Sykes S."/>
            <person name="Tripathy S."/>
            <person name="van den Berg H."/>
            <person name="Vega-Arreguin J.C."/>
            <person name="Wawra S."/>
            <person name="Young S.K."/>
            <person name="Zeng Q."/>
            <person name="Dieguez-Uribeondo J."/>
            <person name="Russ C."/>
            <person name="Tyler B.M."/>
            <person name="van West P."/>
        </authorList>
    </citation>
    <scope>NUCLEOTIDE SEQUENCE [LARGE SCALE GENOMIC DNA]</scope>
    <source>
        <strain evidence="2 3">CBS 223.65</strain>
    </source>
</reference>
<dbReference type="EMBL" id="KK583226">
    <property type="protein sequence ID" value="KDO26167.1"/>
    <property type="molecule type" value="Genomic_DNA"/>
</dbReference>
<dbReference type="GeneID" id="24130745"/>
<proteinExistence type="predicted"/>
<protein>
    <submittedName>
        <fullName evidence="2">Uncharacterized protein</fullName>
    </submittedName>
</protein>
<dbReference type="RefSeq" id="XP_012203161.1">
    <property type="nucleotide sequence ID" value="XM_012347771.1"/>
</dbReference>
<dbReference type="VEuPathDB" id="FungiDB:SPRG_08528"/>
<dbReference type="Proteomes" id="UP000030745">
    <property type="component" value="Unassembled WGS sequence"/>
</dbReference>
<keyword evidence="3" id="KW-1185">Reference proteome</keyword>
<gene>
    <name evidence="2" type="ORF">SPRG_08528</name>
</gene>
<dbReference type="KEGG" id="spar:SPRG_08528"/>
<accession>A0A067CHB2</accession>
<evidence type="ECO:0000313" key="3">
    <source>
        <dbReference type="Proteomes" id="UP000030745"/>
    </source>
</evidence>